<name>A0ABS6U888_9PSEU</name>
<protein>
    <submittedName>
        <fullName evidence="2">Uncharacterized protein</fullName>
    </submittedName>
</protein>
<reference evidence="2 3" key="1">
    <citation type="submission" date="2020-11" db="EMBL/GenBank/DDBJ databases">
        <title>Pseudonocardia abyssalis sp. nov. and Pseudonocardia oceani sp. nov., description and phylogenomic analysis of two novel actinomycetes isolated from the deep Southern Ocean.</title>
        <authorList>
            <person name="Parra J."/>
        </authorList>
    </citation>
    <scope>NUCLEOTIDE SEQUENCE [LARGE SCALE GENOMIC DNA]</scope>
    <source>
        <strain evidence="3">KRD185</strain>
    </source>
</reference>
<evidence type="ECO:0000313" key="3">
    <source>
        <dbReference type="Proteomes" id="UP000694300"/>
    </source>
</evidence>
<evidence type="ECO:0000256" key="1">
    <source>
        <dbReference type="SAM" id="Phobius"/>
    </source>
</evidence>
<keyword evidence="3" id="KW-1185">Reference proteome</keyword>
<evidence type="ECO:0000313" key="2">
    <source>
        <dbReference type="EMBL" id="MBW0128417.1"/>
    </source>
</evidence>
<dbReference type="EMBL" id="JADQDF010000001">
    <property type="protein sequence ID" value="MBW0128417.1"/>
    <property type="molecule type" value="Genomic_DNA"/>
</dbReference>
<organism evidence="2 3">
    <name type="scientific">Pseudonocardia oceani</name>
    <dbReference type="NCBI Taxonomy" id="2792013"/>
    <lineage>
        <taxon>Bacteria</taxon>
        <taxon>Bacillati</taxon>
        <taxon>Actinomycetota</taxon>
        <taxon>Actinomycetes</taxon>
        <taxon>Pseudonocardiales</taxon>
        <taxon>Pseudonocardiaceae</taxon>
        <taxon>Pseudonocardia</taxon>
    </lineage>
</organism>
<accession>A0ABS6U888</accession>
<dbReference type="Proteomes" id="UP000694300">
    <property type="component" value="Unassembled WGS sequence"/>
</dbReference>
<dbReference type="Pfam" id="PF19650">
    <property type="entry name" value="DUF6153"/>
    <property type="match status" value="1"/>
</dbReference>
<feature type="transmembrane region" description="Helical" evidence="1">
    <location>
        <begin position="12"/>
        <end position="33"/>
    </location>
</feature>
<keyword evidence="1" id="KW-1133">Transmembrane helix</keyword>
<comment type="caution">
    <text evidence="2">The sequence shown here is derived from an EMBL/GenBank/DDBJ whole genome shotgun (WGS) entry which is preliminary data.</text>
</comment>
<keyword evidence="1" id="KW-0472">Membrane</keyword>
<proteinExistence type="predicted"/>
<gene>
    <name evidence="2" type="ORF">I4I82_12030</name>
</gene>
<dbReference type="InterPro" id="IPR046151">
    <property type="entry name" value="DUF6153"/>
</dbReference>
<sequence length="140" mass="14236">MHSRAGTPRVSGWLLALAVAGLVLGLIGMHHVLLTGTTPQVAVVEPVSVMTEPAGSEPGHGSAAGAPVSDRHADHLADLLHLCLAVLFGALVVVIALFLLRGGGDGPSHIVGMTWSSAGGSRAPPPTVPRRLALLCVLRT</sequence>
<feature type="transmembrane region" description="Helical" evidence="1">
    <location>
        <begin position="79"/>
        <end position="100"/>
    </location>
</feature>
<dbReference type="RefSeq" id="WP_218589717.1">
    <property type="nucleotide sequence ID" value="NZ_JADQDE010000017.1"/>
</dbReference>
<keyword evidence="1" id="KW-0812">Transmembrane</keyword>